<evidence type="ECO:0000313" key="2">
    <source>
        <dbReference type="EMBL" id="KAK1615086.1"/>
    </source>
</evidence>
<sequence>MSSSSRRRHASSPEAGPLDDDDLLCEILLRLPPQPSSLPRASAVCKRWRRLVSDPGFFRRFRLRHRRKPPLLGFFDRFLGLTFLPTLDAPNRIPPGRFSVQHDGDDRSMSLGCRHGLFLILLSKRHHALVWDPITGEKQRIAVPAAFDLEKTAGLVNGAVLRPAGEDQHFQVVLAAADQKHQAIACVYSSKTCLWGNLISTPLPYDEANGIRVPTMVHTDDAVMAGDSLYWMLVGNSCGILEFDLVKQSLAVMRLPVHIGGDDCFKMMRAEGGGLGFLFVPASDHTAQLWKRKTDCDGSAPWMLGRTIELDKVLSLKPEEKGPLFILGFAEENSVVFLWTMIGLFMINLETLEFKNLFKTMFFSYYHPFESVYAAGRSAAFCSDICIVDFSEHVLVVQMMGLSFCSVHKMIVRLDMLFDLLVH</sequence>
<dbReference type="Pfam" id="PF12937">
    <property type="entry name" value="F-box-like"/>
    <property type="match status" value="1"/>
</dbReference>
<dbReference type="Proteomes" id="UP001231189">
    <property type="component" value="Unassembled WGS sequence"/>
</dbReference>
<dbReference type="InterPro" id="IPR001810">
    <property type="entry name" value="F-box_dom"/>
</dbReference>
<organism evidence="2 3">
    <name type="scientific">Lolium multiflorum</name>
    <name type="common">Italian ryegrass</name>
    <name type="synonym">Lolium perenne subsp. multiflorum</name>
    <dbReference type="NCBI Taxonomy" id="4521"/>
    <lineage>
        <taxon>Eukaryota</taxon>
        <taxon>Viridiplantae</taxon>
        <taxon>Streptophyta</taxon>
        <taxon>Embryophyta</taxon>
        <taxon>Tracheophyta</taxon>
        <taxon>Spermatophyta</taxon>
        <taxon>Magnoliopsida</taxon>
        <taxon>Liliopsida</taxon>
        <taxon>Poales</taxon>
        <taxon>Poaceae</taxon>
        <taxon>BOP clade</taxon>
        <taxon>Pooideae</taxon>
        <taxon>Poodae</taxon>
        <taxon>Poeae</taxon>
        <taxon>Poeae Chloroplast Group 2 (Poeae type)</taxon>
        <taxon>Loliodinae</taxon>
        <taxon>Loliinae</taxon>
        <taxon>Lolium</taxon>
    </lineage>
</organism>
<evidence type="ECO:0000259" key="1">
    <source>
        <dbReference type="SMART" id="SM00256"/>
    </source>
</evidence>
<feature type="domain" description="F-box" evidence="1">
    <location>
        <begin position="21"/>
        <end position="61"/>
    </location>
</feature>
<dbReference type="InterPro" id="IPR036047">
    <property type="entry name" value="F-box-like_dom_sf"/>
</dbReference>
<dbReference type="Pfam" id="PF23635">
    <property type="entry name" value="Beta-prop_AT5G49610-like"/>
    <property type="match status" value="1"/>
</dbReference>
<reference evidence="2" key="1">
    <citation type="submission" date="2023-07" db="EMBL/GenBank/DDBJ databases">
        <title>A chromosome-level genome assembly of Lolium multiflorum.</title>
        <authorList>
            <person name="Chen Y."/>
            <person name="Copetti D."/>
            <person name="Kolliker R."/>
            <person name="Studer B."/>
        </authorList>
    </citation>
    <scope>NUCLEOTIDE SEQUENCE</scope>
    <source>
        <strain evidence="2">02402/16</strain>
        <tissue evidence="2">Leaf</tissue>
    </source>
</reference>
<comment type="caution">
    <text evidence="2">The sequence shown here is derived from an EMBL/GenBank/DDBJ whole genome shotgun (WGS) entry which is preliminary data.</text>
</comment>
<gene>
    <name evidence="2" type="ORF">QYE76_020603</name>
</gene>
<dbReference type="EMBL" id="JAUUTY010000006">
    <property type="protein sequence ID" value="KAK1615086.1"/>
    <property type="molecule type" value="Genomic_DNA"/>
</dbReference>
<dbReference type="InterPro" id="IPR056594">
    <property type="entry name" value="AT5G49610-like_b-prop"/>
</dbReference>
<keyword evidence="3" id="KW-1185">Reference proteome</keyword>
<dbReference type="Gene3D" id="1.20.1280.50">
    <property type="match status" value="1"/>
</dbReference>
<evidence type="ECO:0000313" key="3">
    <source>
        <dbReference type="Proteomes" id="UP001231189"/>
    </source>
</evidence>
<dbReference type="AlphaFoldDB" id="A0AAD8R6R5"/>
<accession>A0AAD8R6R5</accession>
<dbReference type="SMART" id="SM00256">
    <property type="entry name" value="FBOX"/>
    <property type="match status" value="1"/>
</dbReference>
<proteinExistence type="predicted"/>
<protein>
    <recommendedName>
        <fullName evidence="1">F-box domain-containing protein</fullName>
    </recommendedName>
</protein>
<dbReference type="PANTHER" id="PTHR32133:SF380">
    <property type="entry name" value="OS10G0137700 PROTEIN"/>
    <property type="match status" value="1"/>
</dbReference>
<dbReference type="PANTHER" id="PTHR32133">
    <property type="entry name" value="OS07G0120400 PROTEIN"/>
    <property type="match status" value="1"/>
</dbReference>
<name>A0AAD8R6R5_LOLMU</name>
<dbReference type="SUPFAM" id="SSF81383">
    <property type="entry name" value="F-box domain"/>
    <property type="match status" value="1"/>
</dbReference>